<keyword evidence="4" id="KW-0408">Iron</keyword>
<dbReference type="InterPro" id="IPR006656">
    <property type="entry name" value="Mopterin_OxRdtase"/>
</dbReference>
<feature type="domain" description="Molybdopterin oxidoreductase" evidence="8">
    <location>
        <begin position="124"/>
        <end position="487"/>
    </location>
</feature>
<dbReference type="EMBL" id="JAHOPC010000010">
    <property type="protein sequence ID" value="MBU8867809.1"/>
    <property type="molecule type" value="Genomic_DNA"/>
</dbReference>
<gene>
    <name evidence="10" type="ORF">KSW38_16095</name>
</gene>
<dbReference type="Pfam" id="PF01568">
    <property type="entry name" value="Molydop_binding"/>
    <property type="match status" value="1"/>
</dbReference>
<evidence type="ECO:0000256" key="4">
    <source>
        <dbReference type="ARBA" id="ARBA00022485"/>
    </source>
</evidence>
<protein>
    <submittedName>
        <fullName evidence="10">FdhF/YdeP family oxidoreductase</fullName>
    </submittedName>
</protein>
<keyword evidence="4" id="KW-0411">Iron-sulfur</keyword>
<feature type="compositionally biased region" description="Low complexity" evidence="7">
    <location>
        <begin position="771"/>
        <end position="784"/>
    </location>
</feature>
<evidence type="ECO:0000259" key="9">
    <source>
        <dbReference type="Pfam" id="PF01568"/>
    </source>
</evidence>
<dbReference type="PIRSF" id="PIRSF000144">
    <property type="entry name" value="CbbBc"/>
    <property type="match status" value="1"/>
</dbReference>
<keyword evidence="4" id="KW-0479">Metal-binding</keyword>
<name>A0ABS6I869_9MICC</name>
<dbReference type="Pfam" id="PF00384">
    <property type="entry name" value="Molybdopterin"/>
    <property type="match status" value="1"/>
</dbReference>
<feature type="domain" description="Molybdopterin dinucleotide-binding" evidence="9">
    <location>
        <begin position="652"/>
        <end position="758"/>
    </location>
</feature>
<evidence type="ECO:0000259" key="8">
    <source>
        <dbReference type="Pfam" id="PF00384"/>
    </source>
</evidence>
<dbReference type="InterPro" id="IPR041953">
    <property type="entry name" value="YdeP_MopB"/>
</dbReference>
<evidence type="ECO:0000313" key="11">
    <source>
        <dbReference type="Proteomes" id="UP000824166"/>
    </source>
</evidence>
<evidence type="ECO:0000256" key="1">
    <source>
        <dbReference type="ARBA" id="ARBA00001942"/>
    </source>
</evidence>
<keyword evidence="6" id="KW-0560">Oxidoreductase</keyword>
<dbReference type="InterPro" id="IPR037951">
    <property type="entry name" value="MopB_CT_YdeP"/>
</dbReference>
<reference evidence="10 11" key="1">
    <citation type="submission" date="2021-06" db="EMBL/GenBank/DDBJ databases">
        <authorList>
            <person name="Jeong J.W."/>
        </authorList>
    </citation>
    <scope>NUCLEOTIDE SEQUENCE [LARGE SCALE GENOMIC DNA]</scope>
    <source>
        <strain evidence="10 11">MMS21-TAE1-1</strain>
    </source>
</reference>
<dbReference type="PANTHER" id="PTHR43105:SF4">
    <property type="entry name" value="PROTEIN YDEP"/>
    <property type="match status" value="1"/>
</dbReference>
<dbReference type="PANTHER" id="PTHR43105">
    <property type="entry name" value="RESPIRATORY NITRATE REDUCTASE"/>
    <property type="match status" value="1"/>
</dbReference>
<organism evidence="10 11">
    <name type="scientific">Paenarthrobacter aromaticivorans</name>
    <dbReference type="NCBI Taxonomy" id="2849150"/>
    <lineage>
        <taxon>Bacteria</taxon>
        <taxon>Bacillati</taxon>
        <taxon>Actinomycetota</taxon>
        <taxon>Actinomycetes</taxon>
        <taxon>Micrococcales</taxon>
        <taxon>Micrococcaceae</taxon>
        <taxon>Paenarthrobacter</taxon>
    </lineage>
</organism>
<sequence length="801" mass="87022">MKFGKQPAPVADINEDQLEVHKPKTEAAGVKAVMVALERAVAQAGVTRTAQSLLRLNQRGGFDCPGCAWPESDKKRKAAEFCENGAKAVAEENTLRTVGAEFWAKHSIAELSGKTEYWLGNQGRLSEPVVIREGEAHYSPISWNGAFELIGEHIRASTPDRCVFYTSGRTANETAFMYQLFARALGTNNLPDCSNMCHESSGSALNPTIGIGKGTVSLDDIHDAELIFVVGQNPGTNHPRMLSALKECKDKGGKVVAVNPLPEAGLFNFRDPQTLSGVVGGGTPLADEYLQIKVGGDLALFQALGHLLLEAEKQNPGTVVDHSFIAAQTDGFDAYREARASLNWDETEKGTGLTRAQIEKVAAMLVASKASIFCWALGVTQQPHSVDTIKEMVNVLLLQGNFGKSGAGACPVRGHSNVQGDRTMGIWEKPKEWLLTALDSEFGITSPRHHGFDAVESMEAFDRGEVDVFVSMGGNFSLACSDTEALEAGMQRIGLTVHISTKPNRSHIVHGRTSLILPTLGRTDKDDKHPKGAQFLSVEDSMSVVHSTQGRLTPVSEHLLAEPVIVARMAEATFGPDHPVDWRRMAEDYDVIRDHIARVLPGFEDFNDRVRTRNGFVLPNPPRDTRSFATDIGRGRFTVSPLEYLTPPPGHLVLQTIRSHDQYNTTFYGLDDRYRGISDGRRVILIHPEDLAESGFQDRELVDVVSTFQGVDRRADKFRLVAYPTAKGCAAAYFPEANALVHKENVARVSNTPGFKAMFVRFEPHLAEGAEGEAAGDLGPAAAASNLTSQGRLSPHSKAGG</sequence>
<dbReference type="Proteomes" id="UP000824166">
    <property type="component" value="Unassembled WGS sequence"/>
</dbReference>
<evidence type="ECO:0000256" key="6">
    <source>
        <dbReference type="ARBA" id="ARBA00023002"/>
    </source>
</evidence>
<comment type="cofactor">
    <cofactor evidence="1">
        <name>Mo-bis(molybdopterin guanine dinucleotide)</name>
        <dbReference type="ChEBI" id="CHEBI:60539"/>
    </cofactor>
</comment>
<evidence type="ECO:0000256" key="5">
    <source>
        <dbReference type="ARBA" id="ARBA00022505"/>
    </source>
</evidence>
<keyword evidence="4" id="KW-0004">4Fe-4S</keyword>
<proteinExistence type="inferred from homology"/>
<keyword evidence="5" id="KW-0500">Molybdenum</keyword>
<evidence type="ECO:0000256" key="7">
    <source>
        <dbReference type="SAM" id="MobiDB-lite"/>
    </source>
</evidence>
<feature type="region of interest" description="Disordered" evidence="7">
    <location>
        <begin position="771"/>
        <end position="801"/>
    </location>
</feature>
<dbReference type="NCBIfam" id="TIGR01701">
    <property type="entry name" value="Fdhalpha-like"/>
    <property type="match status" value="1"/>
</dbReference>
<dbReference type="RefSeq" id="WP_216925929.1">
    <property type="nucleotide sequence ID" value="NZ_JAHOPC010000010.1"/>
</dbReference>
<accession>A0ABS6I869</accession>
<comment type="similarity">
    <text evidence="3">Belongs to the prokaryotic molybdopterin-containing oxidoreductase family.</text>
</comment>
<dbReference type="CDD" id="cd02787">
    <property type="entry name" value="MopB_CT_ydeP"/>
    <property type="match status" value="1"/>
</dbReference>
<comment type="cofactor">
    <cofactor evidence="2">
        <name>[4Fe-4S] cluster</name>
        <dbReference type="ChEBI" id="CHEBI:49883"/>
    </cofactor>
</comment>
<dbReference type="InterPro" id="IPR010046">
    <property type="entry name" value="Mopterin_OxRdtse_a_bac"/>
</dbReference>
<evidence type="ECO:0000256" key="3">
    <source>
        <dbReference type="ARBA" id="ARBA00010312"/>
    </source>
</evidence>
<evidence type="ECO:0000256" key="2">
    <source>
        <dbReference type="ARBA" id="ARBA00001966"/>
    </source>
</evidence>
<dbReference type="InterPro" id="IPR050123">
    <property type="entry name" value="Prok_molybdopt-oxidoreductase"/>
</dbReference>
<dbReference type="InterPro" id="IPR006657">
    <property type="entry name" value="MoPterin_dinucl-bd_dom"/>
</dbReference>
<evidence type="ECO:0000313" key="10">
    <source>
        <dbReference type="EMBL" id="MBU8867809.1"/>
    </source>
</evidence>
<keyword evidence="11" id="KW-1185">Reference proteome</keyword>
<comment type="caution">
    <text evidence="10">The sequence shown here is derived from an EMBL/GenBank/DDBJ whole genome shotgun (WGS) entry which is preliminary data.</text>
</comment>
<dbReference type="CDD" id="cd02767">
    <property type="entry name" value="MopB_ydeP"/>
    <property type="match status" value="1"/>
</dbReference>